<dbReference type="InterPro" id="IPR000719">
    <property type="entry name" value="Prot_kinase_dom"/>
</dbReference>
<accession>A0A1R2C6E2</accession>
<evidence type="ECO:0000313" key="11">
    <source>
        <dbReference type="Proteomes" id="UP000187209"/>
    </source>
</evidence>
<dbReference type="PANTHER" id="PTHR43671">
    <property type="entry name" value="SERINE/THREONINE-PROTEIN KINASE NEK"/>
    <property type="match status" value="1"/>
</dbReference>
<dbReference type="EMBL" id="MPUH01000265">
    <property type="protein sequence ID" value="OMJ84550.1"/>
    <property type="molecule type" value="Genomic_DNA"/>
</dbReference>
<evidence type="ECO:0000259" key="9">
    <source>
        <dbReference type="PROSITE" id="PS50011"/>
    </source>
</evidence>
<evidence type="ECO:0000256" key="8">
    <source>
        <dbReference type="ARBA" id="ARBA00048679"/>
    </source>
</evidence>
<evidence type="ECO:0000256" key="4">
    <source>
        <dbReference type="ARBA" id="ARBA00022741"/>
    </source>
</evidence>
<dbReference type="SUPFAM" id="SSF56112">
    <property type="entry name" value="Protein kinase-like (PK-like)"/>
    <property type="match status" value="1"/>
</dbReference>
<keyword evidence="4" id="KW-0547">Nucleotide-binding</keyword>
<protein>
    <recommendedName>
        <fullName evidence="1">non-specific serine/threonine protein kinase</fullName>
        <ecNumber evidence="1">2.7.11.1</ecNumber>
    </recommendedName>
</protein>
<gene>
    <name evidence="10" type="ORF">SteCoe_14286</name>
</gene>
<dbReference type="AlphaFoldDB" id="A0A1R2C6E2"/>
<organism evidence="10 11">
    <name type="scientific">Stentor coeruleus</name>
    <dbReference type="NCBI Taxonomy" id="5963"/>
    <lineage>
        <taxon>Eukaryota</taxon>
        <taxon>Sar</taxon>
        <taxon>Alveolata</taxon>
        <taxon>Ciliophora</taxon>
        <taxon>Postciliodesmatophora</taxon>
        <taxon>Heterotrichea</taxon>
        <taxon>Heterotrichida</taxon>
        <taxon>Stentoridae</taxon>
        <taxon>Stentor</taxon>
    </lineage>
</organism>
<dbReference type="Proteomes" id="UP000187209">
    <property type="component" value="Unassembled WGS sequence"/>
</dbReference>
<dbReference type="OrthoDB" id="4062651at2759"/>
<reference evidence="10 11" key="1">
    <citation type="submission" date="2016-11" db="EMBL/GenBank/DDBJ databases">
        <title>The macronuclear genome of Stentor coeruleus: a giant cell with tiny introns.</title>
        <authorList>
            <person name="Slabodnick M."/>
            <person name="Ruby J.G."/>
            <person name="Reiff S.B."/>
            <person name="Swart E.C."/>
            <person name="Gosai S."/>
            <person name="Prabakaran S."/>
            <person name="Witkowska E."/>
            <person name="Larue G.E."/>
            <person name="Fisher S."/>
            <person name="Freeman R.M."/>
            <person name="Gunawardena J."/>
            <person name="Chu W."/>
            <person name="Stover N.A."/>
            <person name="Gregory B.D."/>
            <person name="Nowacki M."/>
            <person name="Derisi J."/>
            <person name="Roy S.W."/>
            <person name="Marshall W.F."/>
            <person name="Sood P."/>
        </authorList>
    </citation>
    <scope>NUCLEOTIDE SEQUENCE [LARGE SCALE GENOMIC DNA]</scope>
    <source>
        <strain evidence="10">WM001</strain>
    </source>
</reference>
<comment type="caution">
    <text evidence="10">The sequence shown here is derived from an EMBL/GenBank/DDBJ whole genome shotgun (WGS) entry which is preliminary data.</text>
</comment>
<proteinExistence type="predicted"/>
<evidence type="ECO:0000256" key="7">
    <source>
        <dbReference type="ARBA" id="ARBA00047899"/>
    </source>
</evidence>
<comment type="catalytic activity">
    <reaction evidence="8">
        <text>L-seryl-[protein] + ATP = O-phospho-L-seryl-[protein] + ADP + H(+)</text>
        <dbReference type="Rhea" id="RHEA:17989"/>
        <dbReference type="Rhea" id="RHEA-COMP:9863"/>
        <dbReference type="Rhea" id="RHEA-COMP:11604"/>
        <dbReference type="ChEBI" id="CHEBI:15378"/>
        <dbReference type="ChEBI" id="CHEBI:29999"/>
        <dbReference type="ChEBI" id="CHEBI:30616"/>
        <dbReference type="ChEBI" id="CHEBI:83421"/>
        <dbReference type="ChEBI" id="CHEBI:456216"/>
        <dbReference type="EC" id="2.7.11.1"/>
    </reaction>
</comment>
<evidence type="ECO:0000256" key="1">
    <source>
        <dbReference type="ARBA" id="ARBA00012513"/>
    </source>
</evidence>
<keyword evidence="2" id="KW-0723">Serine/threonine-protein kinase</keyword>
<evidence type="ECO:0000256" key="6">
    <source>
        <dbReference type="ARBA" id="ARBA00022840"/>
    </source>
</evidence>
<dbReference type="SMART" id="SM00220">
    <property type="entry name" value="S_TKc"/>
    <property type="match status" value="1"/>
</dbReference>
<dbReference type="InterPro" id="IPR050660">
    <property type="entry name" value="NEK_Ser/Thr_kinase"/>
</dbReference>
<name>A0A1R2C6E2_9CILI</name>
<dbReference type="Gene3D" id="1.10.510.10">
    <property type="entry name" value="Transferase(Phosphotransferase) domain 1"/>
    <property type="match status" value="1"/>
</dbReference>
<evidence type="ECO:0000313" key="10">
    <source>
        <dbReference type="EMBL" id="OMJ84550.1"/>
    </source>
</evidence>
<sequence>MERISESDVKLEEVLYKQQGKVEVYKAKLYRTGEYLCMKKIYVENVLDATSIQTECLTMAYFDHPNILKLRSASLGGYDREITHVIIFMDYFKEGDLDKNIIFRSQKKNYFTQDELLEYLKQLVDAYSYMQYKGTAHRDIKPQNIFIDNNGTIFKVGDLGSAVKKDINAGVTLTGTPLYLSPKLRDAFLKGNNSSSQAINHDVYKSDVFSLGLTFLYMASLIPVKDLCTLPDLQNKINKRINELSENYSVFKKLLAKMLAVEEEERLDFIGLKNILMKNQASFVINEENIIQNLMIAIQEGSYECEICKTLNKDEDLFILTNGIICKNCYIICETKAVPNYELYHYSSEITHLINKNTWTCECMKSFCRYCKGCHKNAGMSCLENSYELIQGYGESMFFCKQCLENGVQEFVYLRKNTYFICCQKMHYQCLVCGEQCNKSYHEACPILFSGIAPNI</sequence>
<keyword evidence="5" id="KW-0418">Kinase</keyword>
<dbReference type="GO" id="GO:0004674">
    <property type="term" value="F:protein serine/threonine kinase activity"/>
    <property type="evidence" value="ECO:0007669"/>
    <property type="project" value="UniProtKB-KW"/>
</dbReference>
<dbReference type="PANTHER" id="PTHR43671:SF98">
    <property type="entry name" value="SERINE_THREONINE-PROTEIN KINASE NEK11"/>
    <property type="match status" value="1"/>
</dbReference>
<dbReference type="EC" id="2.7.11.1" evidence="1"/>
<keyword evidence="11" id="KW-1185">Reference proteome</keyword>
<evidence type="ECO:0000256" key="2">
    <source>
        <dbReference type="ARBA" id="ARBA00022527"/>
    </source>
</evidence>
<comment type="catalytic activity">
    <reaction evidence="7">
        <text>L-threonyl-[protein] + ATP = O-phospho-L-threonyl-[protein] + ADP + H(+)</text>
        <dbReference type="Rhea" id="RHEA:46608"/>
        <dbReference type="Rhea" id="RHEA-COMP:11060"/>
        <dbReference type="Rhea" id="RHEA-COMP:11605"/>
        <dbReference type="ChEBI" id="CHEBI:15378"/>
        <dbReference type="ChEBI" id="CHEBI:30013"/>
        <dbReference type="ChEBI" id="CHEBI:30616"/>
        <dbReference type="ChEBI" id="CHEBI:61977"/>
        <dbReference type="ChEBI" id="CHEBI:456216"/>
        <dbReference type="EC" id="2.7.11.1"/>
    </reaction>
</comment>
<keyword evidence="3" id="KW-0808">Transferase</keyword>
<keyword evidence="6" id="KW-0067">ATP-binding</keyword>
<dbReference type="PROSITE" id="PS50011">
    <property type="entry name" value="PROTEIN_KINASE_DOM"/>
    <property type="match status" value="1"/>
</dbReference>
<dbReference type="Pfam" id="PF00069">
    <property type="entry name" value="Pkinase"/>
    <property type="match status" value="1"/>
</dbReference>
<evidence type="ECO:0000256" key="5">
    <source>
        <dbReference type="ARBA" id="ARBA00022777"/>
    </source>
</evidence>
<dbReference type="GO" id="GO:0005524">
    <property type="term" value="F:ATP binding"/>
    <property type="evidence" value="ECO:0007669"/>
    <property type="project" value="UniProtKB-KW"/>
</dbReference>
<evidence type="ECO:0000256" key="3">
    <source>
        <dbReference type="ARBA" id="ARBA00022679"/>
    </source>
</evidence>
<dbReference type="InterPro" id="IPR011009">
    <property type="entry name" value="Kinase-like_dom_sf"/>
</dbReference>
<feature type="domain" description="Protein kinase" evidence="9">
    <location>
        <begin position="1"/>
        <end position="284"/>
    </location>
</feature>